<evidence type="ECO:0000313" key="3">
    <source>
        <dbReference type="Proteomes" id="UP000299084"/>
    </source>
</evidence>
<protein>
    <submittedName>
        <fullName evidence="2">Formin-2</fullName>
    </submittedName>
</protein>
<sequence length="166" mass="18825">EVSDMKSEGQATVIQQLEQTIEDLRTKIAELEKQYPAVDMEVAAGPHRVQNGVARSEDICLEALRDSSASLIWEKIEEPSIDCHEFEELFSKTTIKERKKPISDTITKTKAKQVSTRVFAEVGQRLGHECELSLEKNLEVIFWALSVTCTVCKRIAEDRILQHVVK</sequence>
<keyword evidence="3" id="KW-1185">Reference proteome</keyword>
<reference evidence="2 3" key="1">
    <citation type="journal article" date="2019" name="Mol. Ecol. Resour.">
        <title>Improving Illumina assemblies with Hi-C and long reads: an example with the North African dromedary.</title>
        <authorList>
            <person name="Elbers J.P."/>
            <person name="Rogers M.F."/>
            <person name="Perelman P.L."/>
            <person name="Proskuryakova A.A."/>
            <person name="Serdyukova N.A."/>
            <person name="Johnson W.E."/>
            <person name="Horin P."/>
            <person name="Corander J."/>
            <person name="Murphy D."/>
            <person name="Burger P.A."/>
        </authorList>
    </citation>
    <scope>NUCLEOTIDE SEQUENCE [LARGE SCALE GENOMIC DNA]</scope>
    <source>
        <strain evidence="2">Drom800</strain>
        <tissue evidence="2">Blood</tissue>
    </source>
</reference>
<feature type="coiled-coil region" evidence="1">
    <location>
        <begin position="14"/>
        <end position="41"/>
    </location>
</feature>
<proteinExistence type="predicted"/>
<name>A0A5N4DKV1_CAMDR</name>
<dbReference type="Proteomes" id="UP000299084">
    <property type="component" value="Unassembled WGS sequence"/>
</dbReference>
<evidence type="ECO:0000313" key="2">
    <source>
        <dbReference type="EMBL" id="KAB1271679.1"/>
    </source>
</evidence>
<accession>A0A5N4DKV1</accession>
<organism evidence="2 3">
    <name type="scientific">Camelus dromedarius</name>
    <name type="common">Dromedary</name>
    <name type="synonym">Arabian camel</name>
    <dbReference type="NCBI Taxonomy" id="9838"/>
    <lineage>
        <taxon>Eukaryota</taxon>
        <taxon>Metazoa</taxon>
        <taxon>Chordata</taxon>
        <taxon>Craniata</taxon>
        <taxon>Vertebrata</taxon>
        <taxon>Euteleostomi</taxon>
        <taxon>Mammalia</taxon>
        <taxon>Eutheria</taxon>
        <taxon>Laurasiatheria</taxon>
        <taxon>Artiodactyla</taxon>
        <taxon>Tylopoda</taxon>
        <taxon>Camelidae</taxon>
        <taxon>Camelus</taxon>
    </lineage>
</organism>
<keyword evidence="1" id="KW-0175">Coiled coil</keyword>
<gene>
    <name evidence="2" type="primary">Formin-2</name>
    <name evidence="2" type="ORF">Cadr_000008799</name>
</gene>
<comment type="caution">
    <text evidence="2">The sequence shown here is derived from an EMBL/GenBank/DDBJ whole genome shotgun (WGS) entry which is preliminary data.</text>
</comment>
<evidence type="ECO:0000256" key="1">
    <source>
        <dbReference type="SAM" id="Coils"/>
    </source>
</evidence>
<dbReference type="AlphaFoldDB" id="A0A5N4DKV1"/>
<dbReference type="EMBL" id="JWIN03000011">
    <property type="protein sequence ID" value="KAB1271679.1"/>
    <property type="molecule type" value="Genomic_DNA"/>
</dbReference>
<feature type="non-terminal residue" evidence="2">
    <location>
        <position position="1"/>
    </location>
</feature>